<name>A0A368XUV8_9BURK</name>
<evidence type="ECO:0000313" key="3">
    <source>
        <dbReference type="Proteomes" id="UP000252884"/>
    </source>
</evidence>
<dbReference type="RefSeq" id="WP_170168187.1">
    <property type="nucleotide sequence ID" value="NZ_QPJK01000004.1"/>
</dbReference>
<reference evidence="2 3" key="1">
    <citation type="submission" date="2018-07" db="EMBL/GenBank/DDBJ databases">
        <title>Genomic Encyclopedia of Type Strains, Phase IV (KMG-IV): sequencing the most valuable type-strain genomes for metagenomic binning, comparative biology and taxonomic classification.</title>
        <authorList>
            <person name="Goeker M."/>
        </authorList>
    </citation>
    <scope>NUCLEOTIDE SEQUENCE [LARGE SCALE GENOMIC DNA]</scope>
    <source>
        <strain evidence="2 3">DSM 21634</strain>
    </source>
</reference>
<comment type="caution">
    <text evidence="2">The sequence shown here is derived from an EMBL/GenBank/DDBJ whole genome shotgun (WGS) entry which is preliminary data.</text>
</comment>
<sequence>MKPVRIHDAARAEIVHEALYYKAVSQALAQRFVKAVEDAIALAAEFPAMGTAHKHGTRRCYPKKFPFSVVYLDRQDEIYVLAIAPFSRKPDYWKSRRVEG</sequence>
<dbReference type="InterPro" id="IPR007712">
    <property type="entry name" value="RelE/ParE_toxin"/>
</dbReference>
<dbReference type="InterPro" id="IPR035093">
    <property type="entry name" value="RelE/ParE_toxin_dom_sf"/>
</dbReference>
<evidence type="ECO:0000256" key="1">
    <source>
        <dbReference type="ARBA" id="ARBA00022649"/>
    </source>
</evidence>
<dbReference type="Gene3D" id="3.30.2310.20">
    <property type="entry name" value="RelE-like"/>
    <property type="match status" value="1"/>
</dbReference>
<gene>
    <name evidence="2" type="ORF">DES41_10498</name>
</gene>
<dbReference type="EMBL" id="QPJK01000004">
    <property type="protein sequence ID" value="RCW71279.1"/>
    <property type="molecule type" value="Genomic_DNA"/>
</dbReference>
<organism evidence="2 3">
    <name type="scientific">Pseudorhodoferax soli</name>
    <dbReference type="NCBI Taxonomy" id="545864"/>
    <lineage>
        <taxon>Bacteria</taxon>
        <taxon>Pseudomonadati</taxon>
        <taxon>Pseudomonadota</taxon>
        <taxon>Betaproteobacteria</taxon>
        <taxon>Burkholderiales</taxon>
        <taxon>Comamonadaceae</taxon>
    </lineage>
</organism>
<proteinExistence type="predicted"/>
<protein>
    <submittedName>
        <fullName evidence="2">ParE-like toxin of type II ParDE toxin-antitoxin system</fullName>
    </submittedName>
</protein>
<accession>A0A368XUV8</accession>
<dbReference type="Pfam" id="PF05016">
    <property type="entry name" value="ParE_toxin"/>
    <property type="match status" value="1"/>
</dbReference>
<dbReference type="AlphaFoldDB" id="A0A368XUV8"/>
<evidence type="ECO:0000313" key="2">
    <source>
        <dbReference type="EMBL" id="RCW71279.1"/>
    </source>
</evidence>
<dbReference type="Proteomes" id="UP000252884">
    <property type="component" value="Unassembled WGS sequence"/>
</dbReference>
<keyword evidence="1" id="KW-1277">Toxin-antitoxin system</keyword>
<keyword evidence="3" id="KW-1185">Reference proteome</keyword>